<name>A0A6I9WFS1_9HYME</name>
<dbReference type="AlphaFoldDB" id="A0A6I9WFS1"/>
<dbReference type="Proteomes" id="UP000504615">
    <property type="component" value="Unplaced"/>
</dbReference>
<accession>A0A6I9WFS1</accession>
<dbReference type="GeneID" id="105429925"/>
<protein>
    <submittedName>
        <fullName evidence="2">Uncharacterized protein LOC105429925</fullName>
    </submittedName>
</protein>
<keyword evidence="1" id="KW-1185">Reference proteome</keyword>
<evidence type="ECO:0000313" key="1">
    <source>
        <dbReference type="Proteomes" id="UP000504615"/>
    </source>
</evidence>
<organism evidence="1 2">
    <name type="scientific">Pogonomyrmex barbatus</name>
    <name type="common">red harvester ant</name>
    <dbReference type="NCBI Taxonomy" id="144034"/>
    <lineage>
        <taxon>Eukaryota</taxon>
        <taxon>Metazoa</taxon>
        <taxon>Ecdysozoa</taxon>
        <taxon>Arthropoda</taxon>
        <taxon>Hexapoda</taxon>
        <taxon>Insecta</taxon>
        <taxon>Pterygota</taxon>
        <taxon>Neoptera</taxon>
        <taxon>Endopterygota</taxon>
        <taxon>Hymenoptera</taxon>
        <taxon>Apocrita</taxon>
        <taxon>Aculeata</taxon>
        <taxon>Formicoidea</taxon>
        <taxon>Formicidae</taxon>
        <taxon>Myrmicinae</taxon>
        <taxon>Pogonomyrmex</taxon>
    </lineage>
</organism>
<proteinExistence type="predicted"/>
<sequence>MAKYPIFELVSDWPNKVMDMNLPPNINAVVNTNAERTFAIYNDEIDDCSSDITRCTRYFPSAVRYIDGNLCFIVKRQFFKYNEFTRSVTMAGKFDAEIFGIMCPKDGLLKQLRALLKKFAQIRNVFSSEDDLEEEREEERNFSYIV</sequence>
<evidence type="ECO:0000313" key="2">
    <source>
        <dbReference type="RefSeq" id="XP_011641488.1"/>
    </source>
</evidence>
<gene>
    <name evidence="2" type="primary">LOC105429925</name>
</gene>
<dbReference type="KEGG" id="pbar:105429925"/>
<dbReference type="OrthoDB" id="7550572at2759"/>
<dbReference type="RefSeq" id="XP_011641488.1">
    <property type="nucleotide sequence ID" value="XM_011643186.1"/>
</dbReference>
<reference evidence="2" key="1">
    <citation type="submission" date="2025-08" db="UniProtKB">
        <authorList>
            <consortium name="RefSeq"/>
        </authorList>
    </citation>
    <scope>IDENTIFICATION</scope>
</reference>